<dbReference type="GO" id="GO:0000105">
    <property type="term" value="P:L-histidine biosynthetic process"/>
    <property type="evidence" value="ECO:0007669"/>
    <property type="project" value="UniProtKB-UniRule"/>
</dbReference>
<dbReference type="GO" id="GO:0004635">
    <property type="term" value="F:phosphoribosyl-AMP cyclohydrolase activity"/>
    <property type="evidence" value="ECO:0007669"/>
    <property type="project" value="UniProtKB-UniRule"/>
</dbReference>
<dbReference type="HAMAP" id="MF_01021">
    <property type="entry name" value="HisI"/>
    <property type="match status" value="1"/>
</dbReference>
<dbReference type="NCBIfam" id="TIGR03188">
    <property type="entry name" value="histidine_hisI"/>
    <property type="match status" value="1"/>
</dbReference>
<evidence type="ECO:0000256" key="11">
    <source>
        <dbReference type="ARBA" id="ARBA00022801"/>
    </source>
</evidence>
<dbReference type="FunFam" id="3.10.20.810:FF:000001">
    <property type="entry name" value="Histidine biosynthesis bifunctional protein HisIE"/>
    <property type="match status" value="1"/>
</dbReference>
<keyword evidence="16" id="KW-1133">Transmembrane helix</keyword>
<evidence type="ECO:0000256" key="2">
    <source>
        <dbReference type="ARBA" id="ARBA00001460"/>
    </source>
</evidence>
<sequence length="252" mass="29087">MDEKENNSGDITFDIFNEETLELFLKKIDFSKQGGLIPAIAQDYFSKEVLMLAFMNEEALRKSASSGYAHYFSRSRNKLWKKGETSGNVQEIKDIFFDCDSDSILLKVIQKGPACHTGHKTCFYSKVNNKLIKRDYLENKDKDEKEDCKEFYSLKLIFDLIKSREGLAPDKSYVAKLLQSGPEKIGKKLQEESLELILSAIERKKDKIIYEAADLMFFYMVFLVFTGVDFSSIIDELRRREGISGIDEKNLR</sequence>
<dbReference type="PANTHER" id="PTHR42945">
    <property type="entry name" value="HISTIDINE BIOSYNTHESIS BIFUNCTIONAL PROTEIN"/>
    <property type="match status" value="1"/>
</dbReference>
<dbReference type="GO" id="GO:0005524">
    <property type="term" value="F:ATP binding"/>
    <property type="evidence" value="ECO:0007669"/>
    <property type="project" value="UniProtKB-KW"/>
</dbReference>
<comment type="catalytic activity">
    <reaction evidence="1 15">
        <text>1-(5-phospho-beta-D-ribosyl)-5'-AMP + H2O = 1-(5-phospho-beta-D-ribosyl)-5-[(5-phospho-beta-D-ribosylamino)methylideneamino]imidazole-4-carboxamide</text>
        <dbReference type="Rhea" id="RHEA:20049"/>
        <dbReference type="ChEBI" id="CHEBI:15377"/>
        <dbReference type="ChEBI" id="CHEBI:58435"/>
        <dbReference type="ChEBI" id="CHEBI:59457"/>
        <dbReference type="EC" id="3.5.4.19"/>
    </reaction>
</comment>
<evidence type="ECO:0000256" key="15">
    <source>
        <dbReference type="HAMAP-Rule" id="MF_01019"/>
    </source>
</evidence>
<keyword evidence="8 15" id="KW-0963">Cytoplasm</keyword>
<dbReference type="UniPathway" id="UPA00031">
    <property type="reaction ID" value="UER00007"/>
</dbReference>
<keyword evidence="10 15" id="KW-0547">Nucleotide-binding</keyword>
<dbReference type="AlphaFoldDB" id="A0A519B935"/>
<evidence type="ECO:0000256" key="8">
    <source>
        <dbReference type="ARBA" id="ARBA00022490"/>
    </source>
</evidence>
<evidence type="ECO:0000256" key="5">
    <source>
        <dbReference type="ARBA" id="ARBA00005204"/>
    </source>
</evidence>
<feature type="transmembrane region" description="Helical" evidence="16">
    <location>
        <begin position="215"/>
        <end position="234"/>
    </location>
</feature>
<dbReference type="InterPro" id="IPR002496">
    <property type="entry name" value="PRib_AMP_CycHydrolase_dom"/>
</dbReference>
<evidence type="ECO:0000256" key="6">
    <source>
        <dbReference type="ARBA" id="ARBA00007731"/>
    </source>
</evidence>
<keyword evidence="13 15" id="KW-0368">Histidine biosynthesis</keyword>
<evidence type="ECO:0000259" key="17">
    <source>
        <dbReference type="Pfam" id="PF01502"/>
    </source>
</evidence>
<keyword evidence="9 15" id="KW-0028">Amino-acid biosynthesis</keyword>
<dbReference type="NCBIfam" id="NF002747">
    <property type="entry name" value="PRK02759.1"/>
    <property type="match status" value="1"/>
</dbReference>
<dbReference type="InterPro" id="IPR023019">
    <property type="entry name" value="His_synth_HisIE"/>
</dbReference>
<evidence type="ECO:0000256" key="4">
    <source>
        <dbReference type="ARBA" id="ARBA00005169"/>
    </source>
</evidence>
<comment type="pathway">
    <text evidence="4 15">Amino-acid biosynthesis; L-histidine biosynthesis; L-histidine from 5-phospho-alpha-D-ribose 1-diphosphate: step 3/9.</text>
</comment>
<comment type="similarity">
    <text evidence="7 15">In the N-terminal section; belongs to the PRA-CH family.</text>
</comment>
<evidence type="ECO:0000256" key="16">
    <source>
        <dbReference type="SAM" id="Phobius"/>
    </source>
</evidence>
<feature type="region of interest" description="Phosphoribosyl-ATP pyrophosphohydrolase" evidence="15">
    <location>
        <begin position="154"/>
        <end position="252"/>
    </location>
</feature>
<dbReference type="EMBL" id="SGBD01000007">
    <property type="protein sequence ID" value="RZD13805.1"/>
    <property type="molecule type" value="Genomic_DNA"/>
</dbReference>
<dbReference type="CDD" id="cd11534">
    <property type="entry name" value="NTP-PPase_HisIE_like"/>
    <property type="match status" value="1"/>
</dbReference>
<evidence type="ECO:0000256" key="7">
    <source>
        <dbReference type="ARBA" id="ARBA00008299"/>
    </source>
</evidence>
<keyword evidence="16" id="KW-0812">Transmembrane</keyword>
<feature type="region of interest" description="Phosphoribosyl-AMP cyclohydrolase" evidence="15">
    <location>
        <begin position="1"/>
        <end position="153"/>
    </location>
</feature>
<dbReference type="Gene3D" id="3.10.20.810">
    <property type="entry name" value="Phosphoribosyl-AMP cyclohydrolase"/>
    <property type="match status" value="1"/>
</dbReference>
<dbReference type="InterPro" id="IPR008179">
    <property type="entry name" value="HisE"/>
</dbReference>
<evidence type="ECO:0000256" key="13">
    <source>
        <dbReference type="ARBA" id="ARBA00023102"/>
    </source>
</evidence>
<evidence type="ECO:0000256" key="1">
    <source>
        <dbReference type="ARBA" id="ARBA00000024"/>
    </source>
</evidence>
<keyword evidence="16" id="KW-0472">Membrane</keyword>
<dbReference type="PANTHER" id="PTHR42945:SF1">
    <property type="entry name" value="HISTIDINE BIOSYNTHESIS BIFUNCTIONAL PROTEIN HIS7"/>
    <property type="match status" value="1"/>
</dbReference>
<proteinExistence type="inferred from homology"/>
<dbReference type="InterPro" id="IPR038019">
    <property type="entry name" value="PRib_AMP_CycHydrolase_sf"/>
</dbReference>
<evidence type="ECO:0000256" key="12">
    <source>
        <dbReference type="ARBA" id="ARBA00022840"/>
    </source>
</evidence>
<feature type="domain" description="Phosphoribosyl-AMP cyclohydrolase" evidence="17">
    <location>
        <begin position="51"/>
        <end position="124"/>
    </location>
</feature>
<keyword evidence="12 15" id="KW-0067">ATP-binding</keyword>
<protein>
    <recommendedName>
        <fullName evidence="15">Histidine biosynthesis bifunctional protein HisIE</fullName>
    </recommendedName>
    <domain>
        <recommendedName>
            <fullName evidence="15">Phosphoribosyl-AMP cyclohydrolase</fullName>
            <shortName evidence="15">PRA-CH</shortName>
            <ecNumber evidence="15">3.5.4.19</ecNumber>
        </recommendedName>
    </domain>
    <domain>
        <recommendedName>
            <fullName evidence="15">Phosphoribosyl-ATP pyrophosphatase</fullName>
            <shortName evidence="15">PRA-PH</shortName>
            <ecNumber evidence="15">3.6.1.31</ecNumber>
        </recommendedName>
    </domain>
</protein>
<evidence type="ECO:0000256" key="14">
    <source>
        <dbReference type="ARBA" id="ARBA00023268"/>
    </source>
</evidence>
<dbReference type="InterPro" id="IPR026660">
    <property type="entry name" value="PRA-CH"/>
</dbReference>
<dbReference type="Proteomes" id="UP000320813">
    <property type="component" value="Unassembled WGS sequence"/>
</dbReference>
<organism evidence="18 19">
    <name type="scientific">Candidatus Acidulodesulfobacterium ferriphilum</name>
    <dbReference type="NCBI Taxonomy" id="2597223"/>
    <lineage>
        <taxon>Bacteria</taxon>
        <taxon>Deltaproteobacteria</taxon>
        <taxon>Candidatus Acidulodesulfobacterales</taxon>
        <taxon>Candidatus Acidulodesulfobacterium</taxon>
    </lineage>
</organism>
<reference evidence="18 19" key="1">
    <citation type="submission" date="2019-01" db="EMBL/GenBank/DDBJ databases">
        <title>Insights into ecological role of a new deltaproteobacterial order Candidatus Sinidesulfobacterales (Sva0485) by metagenomics and metatranscriptomics.</title>
        <authorList>
            <person name="Tan S."/>
            <person name="Liu J."/>
            <person name="Fang Y."/>
            <person name="Hedlund B.P."/>
            <person name="Lian Z.H."/>
            <person name="Huang L.Y."/>
            <person name="Li J.T."/>
            <person name="Huang L.N."/>
            <person name="Li W.J."/>
            <person name="Jiang H.C."/>
            <person name="Dong H.L."/>
            <person name="Shu W.S."/>
        </authorList>
    </citation>
    <scope>NUCLEOTIDE SEQUENCE [LARGE SCALE GENOMIC DNA]</scope>
    <source>
        <strain evidence="18">AP3</strain>
    </source>
</reference>
<gene>
    <name evidence="15" type="primary">hisI</name>
    <name evidence="15" type="synonym">hisIE</name>
    <name evidence="18" type="ORF">EVJ47_09010</name>
</gene>
<comment type="caution">
    <text evidence="18">The sequence shown here is derived from an EMBL/GenBank/DDBJ whole genome shotgun (WGS) entry which is preliminary data.</text>
</comment>
<name>A0A519B935_9DELT</name>
<dbReference type="NCBIfam" id="NF000768">
    <property type="entry name" value="PRK00051.1"/>
    <property type="match status" value="1"/>
</dbReference>
<dbReference type="SUPFAM" id="SSF101386">
    <property type="entry name" value="all-alpha NTP pyrophosphatases"/>
    <property type="match status" value="1"/>
</dbReference>
<dbReference type="SUPFAM" id="SSF141734">
    <property type="entry name" value="HisI-like"/>
    <property type="match status" value="1"/>
</dbReference>
<comment type="pathway">
    <text evidence="5 15">Amino-acid biosynthesis; L-histidine biosynthesis; L-histidine from 5-phospho-alpha-D-ribose 1-diphosphate: step 2/9.</text>
</comment>
<evidence type="ECO:0000256" key="9">
    <source>
        <dbReference type="ARBA" id="ARBA00022605"/>
    </source>
</evidence>
<evidence type="ECO:0000256" key="10">
    <source>
        <dbReference type="ARBA" id="ARBA00022741"/>
    </source>
</evidence>
<dbReference type="Gene3D" id="1.10.287.1080">
    <property type="entry name" value="MazG-like"/>
    <property type="match status" value="1"/>
</dbReference>
<dbReference type="HAMAP" id="MF_01020">
    <property type="entry name" value="HisE"/>
    <property type="match status" value="1"/>
</dbReference>
<keyword evidence="11 15" id="KW-0378">Hydrolase</keyword>
<dbReference type="Pfam" id="PF01503">
    <property type="entry name" value="PRA-PH"/>
    <property type="match status" value="1"/>
</dbReference>
<dbReference type="GO" id="GO:0005737">
    <property type="term" value="C:cytoplasm"/>
    <property type="evidence" value="ECO:0007669"/>
    <property type="project" value="UniProtKB-SubCell"/>
</dbReference>
<dbReference type="EC" id="3.5.4.19" evidence="15"/>
<dbReference type="NCBIfam" id="NF001611">
    <property type="entry name" value="PRK00400.1-3"/>
    <property type="match status" value="1"/>
</dbReference>
<keyword evidence="14 15" id="KW-0511">Multifunctional enzyme</keyword>
<dbReference type="HAMAP" id="MF_01019">
    <property type="entry name" value="HisIE"/>
    <property type="match status" value="1"/>
</dbReference>
<dbReference type="EC" id="3.6.1.31" evidence="15"/>
<dbReference type="GO" id="GO:0004636">
    <property type="term" value="F:phosphoribosyl-ATP diphosphatase activity"/>
    <property type="evidence" value="ECO:0007669"/>
    <property type="project" value="UniProtKB-UniRule"/>
</dbReference>
<evidence type="ECO:0000256" key="3">
    <source>
        <dbReference type="ARBA" id="ARBA00004496"/>
    </source>
</evidence>
<evidence type="ECO:0000313" key="18">
    <source>
        <dbReference type="EMBL" id="RZD13805.1"/>
    </source>
</evidence>
<dbReference type="Pfam" id="PF01502">
    <property type="entry name" value="PRA-CH"/>
    <property type="match status" value="1"/>
</dbReference>
<comment type="similarity">
    <text evidence="6 15">In the C-terminal section; belongs to the PRA-PH family.</text>
</comment>
<comment type="subcellular location">
    <subcellularLocation>
        <location evidence="3 15">Cytoplasm</location>
    </subcellularLocation>
</comment>
<comment type="catalytic activity">
    <reaction evidence="2 15">
        <text>1-(5-phospho-beta-D-ribosyl)-ATP + H2O = 1-(5-phospho-beta-D-ribosyl)-5'-AMP + diphosphate + H(+)</text>
        <dbReference type="Rhea" id="RHEA:22828"/>
        <dbReference type="ChEBI" id="CHEBI:15377"/>
        <dbReference type="ChEBI" id="CHEBI:15378"/>
        <dbReference type="ChEBI" id="CHEBI:33019"/>
        <dbReference type="ChEBI" id="CHEBI:59457"/>
        <dbReference type="ChEBI" id="CHEBI:73183"/>
        <dbReference type="EC" id="3.6.1.31"/>
    </reaction>
</comment>
<dbReference type="InterPro" id="IPR021130">
    <property type="entry name" value="PRib-ATP_PPHydrolase-like"/>
</dbReference>
<evidence type="ECO:0000313" key="19">
    <source>
        <dbReference type="Proteomes" id="UP000320813"/>
    </source>
</evidence>
<accession>A0A519B935</accession>